<comment type="similarity">
    <text evidence="1">Belongs to the ComF/GntX family.</text>
</comment>
<dbReference type="InterPro" id="IPR044005">
    <property type="entry name" value="DZR_2"/>
</dbReference>
<dbReference type="Proteomes" id="UP000177383">
    <property type="component" value="Unassembled WGS sequence"/>
</dbReference>
<protein>
    <recommendedName>
        <fullName evidence="2">Double zinc ribbon domain-containing protein</fullName>
    </recommendedName>
</protein>
<dbReference type="CDD" id="cd06223">
    <property type="entry name" value="PRTases_typeI"/>
    <property type="match status" value="1"/>
</dbReference>
<dbReference type="STRING" id="1798375.A2773_03815"/>
<proteinExistence type="inferred from homology"/>
<dbReference type="InterPro" id="IPR029057">
    <property type="entry name" value="PRTase-like"/>
</dbReference>
<accession>A0A1F5ZN69</accession>
<gene>
    <name evidence="3" type="ORF">A2773_03815</name>
</gene>
<dbReference type="PANTHER" id="PTHR47505:SF1">
    <property type="entry name" value="DNA UTILIZATION PROTEIN YHGH"/>
    <property type="match status" value="1"/>
</dbReference>
<dbReference type="EMBL" id="MFJE01000033">
    <property type="protein sequence ID" value="OGG13881.1"/>
    <property type="molecule type" value="Genomic_DNA"/>
</dbReference>
<dbReference type="PANTHER" id="PTHR47505">
    <property type="entry name" value="DNA UTILIZATION PROTEIN YHGH"/>
    <property type="match status" value="1"/>
</dbReference>
<dbReference type="AlphaFoldDB" id="A0A1F5ZN69"/>
<evidence type="ECO:0000256" key="1">
    <source>
        <dbReference type="ARBA" id="ARBA00008007"/>
    </source>
</evidence>
<evidence type="ECO:0000259" key="2">
    <source>
        <dbReference type="Pfam" id="PF18912"/>
    </source>
</evidence>
<dbReference type="Pfam" id="PF18912">
    <property type="entry name" value="DZR_2"/>
    <property type="match status" value="1"/>
</dbReference>
<dbReference type="SUPFAM" id="SSF53271">
    <property type="entry name" value="PRTase-like"/>
    <property type="match status" value="1"/>
</dbReference>
<evidence type="ECO:0000313" key="3">
    <source>
        <dbReference type="EMBL" id="OGG13881.1"/>
    </source>
</evidence>
<dbReference type="InterPro" id="IPR000836">
    <property type="entry name" value="PRTase_dom"/>
</dbReference>
<comment type="caution">
    <text evidence="3">The sequence shown here is derived from an EMBL/GenBank/DDBJ whole genome shotgun (WGS) entry which is preliminary data.</text>
</comment>
<dbReference type="Gene3D" id="3.40.50.2020">
    <property type="match status" value="1"/>
</dbReference>
<feature type="domain" description="Double zinc ribbon" evidence="2">
    <location>
        <begin position="6"/>
        <end position="50"/>
    </location>
</feature>
<dbReference type="InterPro" id="IPR051910">
    <property type="entry name" value="ComF/GntX_DNA_util-trans"/>
</dbReference>
<reference evidence="3 4" key="1">
    <citation type="journal article" date="2016" name="Nat. Commun.">
        <title>Thousands of microbial genomes shed light on interconnected biogeochemical processes in an aquifer system.</title>
        <authorList>
            <person name="Anantharaman K."/>
            <person name="Brown C.T."/>
            <person name="Hug L.A."/>
            <person name="Sharon I."/>
            <person name="Castelle C.J."/>
            <person name="Probst A.J."/>
            <person name="Thomas B.C."/>
            <person name="Singh A."/>
            <person name="Wilkins M.J."/>
            <person name="Karaoz U."/>
            <person name="Brodie E.L."/>
            <person name="Williams K.H."/>
            <person name="Hubbard S.S."/>
            <person name="Banfield J.F."/>
        </authorList>
    </citation>
    <scope>NUCLEOTIDE SEQUENCE [LARGE SCALE GENOMIC DNA]</scope>
</reference>
<name>A0A1F5ZN69_9BACT</name>
<evidence type="ECO:0000313" key="4">
    <source>
        <dbReference type="Proteomes" id="UP000177383"/>
    </source>
</evidence>
<organism evidence="3 4">
    <name type="scientific">Candidatus Gottesmanbacteria bacterium RIFCSPHIGHO2_01_FULL_39_10</name>
    <dbReference type="NCBI Taxonomy" id="1798375"/>
    <lineage>
        <taxon>Bacteria</taxon>
        <taxon>Candidatus Gottesmaniibacteriota</taxon>
    </lineage>
</organism>
<sequence>MIKDLILNLIFPPRCVECGMVGRYICSNCLKKVEYMEWQMCPVCKKRALDGITHPYCKSGYSLDGLYILGHYKGPLKSAIKLLKYKLVTDLTEELVSLVDINNLVLSKLDYITSVPLYPTRLRFRGFNQSDLLGKYLGKKLNIPYKNNILARIKNTKPQAELKRKERLTNLKGAFALQKNINIEGQNIGIVDDVSTTGTTLSECAKVLKSRSAREVWGIILAHGN</sequence>